<keyword evidence="1" id="KW-0802">TPR repeat</keyword>
<accession>A0ABN1MJ48</accession>
<gene>
    <name evidence="3" type="ORF">GCM10009117_20900</name>
</gene>
<dbReference type="Proteomes" id="UP001500507">
    <property type="component" value="Unassembled WGS sequence"/>
</dbReference>
<keyword evidence="2" id="KW-0175">Coiled coil</keyword>
<evidence type="ECO:0000313" key="4">
    <source>
        <dbReference type="Proteomes" id="UP001500507"/>
    </source>
</evidence>
<organism evidence="3 4">
    <name type="scientific">Gangjinia marincola</name>
    <dbReference type="NCBI Taxonomy" id="578463"/>
    <lineage>
        <taxon>Bacteria</taxon>
        <taxon>Pseudomonadati</taxon>
        <taxon>Bacteroidota</taxon>
        <taxon>Flavobacteriia</taxon>
        <taxon>Flavobacteriales</taxon>
        <taxon>Flavobacteriaceae</taxon>
        <taxon>Gangjinia</taxon>
    </lineage>
</organism>
<name>A0ABN1MJ48_9FLAO</name>
<keyword evidence="4" id="KW-1185">Reference proteome</keyword>
<dbReference type="InterPro" id="IPR011990">
    <property type="entry name" value="TPR-like_helical_dom_sf"/>
</dbReference>
<evidence type="ECO:0008006" key="5">
    <source>
        <dbReference type="Google" id="ProtNLM"/>
    </source>
</evidence>
<dbReference type="InterPro" id="IPR019734">
    <property type="entry name" value="TPR_rpt"/>
</dbReference>
<dbReference type="RefSeq" id="WP_343767189.1">
    <property type="nucleotide sequence ID" value="NZ_BAAAFG010000015.1"/>
</dbReference>
<dbReference type="Gene3D" id="1.25.40.10">
    <property type="entry name" value="Tetratricopeptide repeat domain"/>
    <property type="match status" value="1"/>
</dbReference>
<dbReference type="PROSITE" id="PS50005">
    <property type="entry name" value="TPR"/>
    <property type="match status" value="1"/>
</dbReference>
<evidence type="ECO:0000256" key="2">
    <source>
        <dbReference type="SAM" id="Coils"/>
    </source>
</evidence>
<dbReference type="EMBL" id="BAAAFG010000015">
    <property type="protein sequence ID" value="GAA0872943.1"/>
    <property type="molecule type" value="Genomic_DNA"/>
</dbReference>
<evidence type="ECO:0000313" key="3">
    <source>
        <dbReference type="EMBL" id="GAA0872943.1"/>
    </source>
</evidence>
<reference evidence="3 4" key="1">
    <citation type="journal article" date="2019" name="Int. J. Syst. Evol. Microbiol.">
        <title>The Global Catalogue of Microorganisms (GCM) 10K type strain sequencing project: providing services to taxonomists for standard genome sequencing and annotation.</title>
        <authorList>
            <consortium name="The Broad Institute Genomics Platform"/>
            <consortium name="The Broad Institute Genome Sequencing Center for Infectious Disease"/>
            <person name="Wu L."/>
            <person name="Ma J."/>
        </authorList>
    </citation>
    <scope>NUCLEOTIDE SEQUENCE [LARGE SCALE GENOMIC DNA]</scope>
    <source>
        <strain evidence="3 4">JCM 16082</strain>
    </source>
</reference>
<feature type="repeat" description="TPR" evidence="1">
    <location>
        <begin position="328"/>
        <end position="361"/>
    </location>
</feature>
<comment type="caution">
    <text evidence="3">The sequence shown here is derived from an EMBL/GenBank/DDBJ whole genome shotgun (WGS) entry which is preliminary data.</text>
</comment>
<sequence>MLKIILRLLFISPVFVFSQSAKQKYVDVYLKSYPEVILPAGYQYYEVDVSLSAVPSKLYVNNEFQKDLTLYSYGEFLKKEDILTNAAMLNHFTYSKTSTKKDKMMIHINIDNLRVDVNVKDTEAEVERPYNATLHYSLDYNYTILNSVSRDTVATFTGQTRSDYRDSKFLNNFKSVEEAQEYSKKNIISSLIGNEFIYSMRKLPGYILKEKLEGEVLPGAKKYYSVSKTKKYDWAKRITELVETTISQLKLNKENRQNLFSTTYENLFLKTKSELKSKKSIGFKITNDTLGNSYFTKIRKPLTNLIEKLATISKNLDENNKGEKKGLWVCYMNMSSSYLNLRDFEKAIEFTEKAKEIDYKNYDAEKLLKKIKNYESDFINFKNRLDKIESANHYNFILES</sequence>
<feature type="coiled-coil region" evidence="2">
    <location>
        <begin position="364"/>
        <end position="391"/>
    </location>
</feature>
<proteinExistence type="predicted"/>
<evidence type="ECO:0000256" key="1">
    <source>
        <dbReference type="PROSITE-ProRule" id="PRU00339"/>
    </source>
</evidence>
<protein>
    <recommendedName>
        <fullName evidence="5">Tetratricopeptide repeat protein</fullName>
    </recommendedName>
</protein>